<protein>
    <submittedName>
        <fullName evidence="1">Regulator of the mannose operon, ManO</fullName>
    </submittedName>
</protein>
<dbReference type="Proteomes" id="UP000218979">
    <property type="component" value="Unassembled WGS sequence"/>
</dbReference>
<dbReference type="EMBL" id="JXJT01000007">
    <property type="protein sequence ID" value="PCS03920.1"/>
    <property type="molecule type" value="Genomic_DNA"/>
</dbReference>
<sequence>MTGFFREKWYTKDMIQSLNTKTSAPFQAIAYIGLGNVYGKLLIGDKAFEFFNDANVSDAIQIPWETIHHVEGVITRQNKISRQFVIVLNKQGNSKRQNHLRFSSKDAGKVLKIIREHIGNDKVVKAQTLVSKIKKLLTKRKS</sequence>
<dbReference type="EMBL" id="FPKS01000003">
    <property type="protein sequence ID" value="SFZ72878.1"/>
    <property type="molecule type" value="Genomic_DNA"/>
</dbReference>
<dbReference type="Proteomes" id="UP000185655">
    <property type="component" value="Unassembled WGS sequence"/>
</dbReference>
<proteinExistence type="predicted"/>
<keyword evidence="4" id="KW-1185">Reference proteome</keyword>
<evidence type="ECO:0000313" key="3">
    <source>
        <dbReference type="Proteomes" id="UP000185655"/>
    </source>
</evidence>
<gene>
    <name evidence="1" type="ORF">RR45_GL001948</name>
    <name evidence="2" type="ORF">SAMN02746068_00675</name>
</gene>
<dbReference type="STRING" id="1122154.SAMN02746068_00675"/>
<organism evidence="2 3">
    <name type="scientific">Pseudolactococcus chungangensis CAU 28 = DSM 22330</name>
    <dbReference type="NCBI Taxonomy" id="1122154"/>
    <lineage>
        <taxon>Bacteria</taxon>
        <taxon>Bacillati</taxon>
        <taxon>Bacillota</taxon>
        <taxon>Bacilli</taxon>
        <taxon>Lactobacillales</taxon>
        <taxon>Streptococcaceae</taxon>
        <taxon>Pseudolactococcus</taxon>
    </lineage>
</organism>
<name>A0A1K2H8T2_9LACT</name>
<dbReference type="AlphaFoldDB" id="A0A1K2H8T2"/>
<evidence type="ECO:0000313" key="4">
    <source>
        <dbReference type="Proteomes" id="UP000218979"/>
    </source>
</evidence>
<reference evidence="1 4" key="1">
    <citation type="submission" date="2014-12" db="EMBL/GenBank/DDBJ databases">
        <title>Draft genome sequences of 10 type strains of Lactococcus.</title>
        <authorList>
            <person name="Sun Z."/>
            <person name="Zhong Z."/>
            <person name="Liu W."/>
            <person name="Zhang W."/>
            <person name="Zhang H."/>
        </authorList>
    </citation>
    <scope>NUCLEOTIDE SEQUENCE [LARGE SCALE GENOMIC DNA]</scope>
    <source>
        <strain evidence="1 4">DSM 22330</strain>
    </source>
</reference>
<evidence type="ECO:0000313" key="2">
    <source>
        <dbReference type="EMBL" id="SFZ72878.1"/>
    </source>
</evidence>
<accession>A0A1K2H8T2</accession>
<dbReference type="InterPro" id="IPR010360">
    <property type="entry name" value="DUF956"/>
</dbReference>
<dbReference type="Pfam" id="PF06115">
    <property type="entry name" value="DUF956"/>
    <property type="match status" value="1"/>
</dbReference>
<reference evidence="2 3" key="2">
    <citation type="submission" date="2016-11" db="EMBL/GenBank/DDBJ databases">
        <authorList>
            <person name="Jaros S."/>
            <person name="Januszkiewicz K."/>
            <person name="Wedrychowicz H."/>
        </authorList>
    </citation>
    <scope>NUCLEOTIDE SEQUENCE [LARGE SCALE GENOMIC DNA]</scope>
    <source>
        <strain evidence="2 3">DSM 22330</strain>
    </source>
</reference>
<evidence type="ECO:0000313" key="1">
    <source>
        <dbReference type="EMBL" id="PCS03920.1"/>
    </source>
</evidence>